<dbReference type="Gene3D" id="3.40.50.1820">
    <property type="entry name" value="alpha/beta hydrolase"/>
    <property type="match status" value="3"/>
</dbReference>
<feature type="domain" description="Carboxylesterase type B" evidence="7">
    <location>
        <begin position="139"/>
        <end position="651"/>
    </location>
</feature>
<dbReference type="InterPro" id="IPR002018">
    <property type="entry name" value="CarbesteraseB"/>
</dbReference>
<evidence type="ECO:0000313" key="8">
    <source>
        <dbReference type="EMBL" id="KAK4887897.1"/>
    </source>
</evidence>
<evidence type="ECO:0000256" key="2">
    <source>
        <dbReference type="ARBA" id="ARBA00022487"/>
    </source>
</evidence>
<dbReference type="Pfam" id="PF00135">
    <property type="entry name" value="COesterase"/>
    <property type="match status" value="3"/>
</dbReference>
<dbReference type="SUPFAM" id="SSF53474">
    <property type="entry name" value="alpha/beta-Hydrolases"/>
    <property type="match status" value="2"/>
</dbReference>
<evidence type="ECO:0000256" key="6">
    <source>
        <dbReference type="SAM" id="MobiDB-lite"/>
    </source>
</evidence>
<dbReference type="AlphaFoldDB" id="A0AAN7SL79"/>
<feature type="domain" description="Carboxylesterase type B" evidence="7">
    <location>
        <begin position="995"/>
        <end position="1084"/>
    </location>
</feature>
<sequence>MAYANNYSQYDPLASPQLGHLHKNQNTTTQYAQQQAYTTLSQPTHQQIQPQHAMMFYSQPPTCSQTSSYQPYVNYPSLPNNNTENGWQQVTYGKKRNRTYDEDKDPNSKAKQAGYSLERMCQLVIALASTKSCEVLKITKYGPICGTIKNSRAANSSVRYYYFTGVPYARPPLGDLRFKEAQPPEPWYTPKDATKQGNVCTQITDLFMGNDVIGSEDCLTLEIAAPLTVSDSNCSGLPVMVWIHGGSFIFSSYQNTGSDYFMEKPVVIVSINYRLNVFGFLSTLNNDAPGNMGLKDQTAALIWIQENIKVFGGDPSKVTIFGGSAGGASVQFHLLSPRSKGLFHRAISQSGVTLNTWVFQRYPKEMAFRLGRGLGIYTKNTAILVEKLRQVPADKLVKTGFNASIMGSYILFDEVPFIPSIEHRSPNAFFSDYAYEALRKGVFTKVPYMIGHVTEEGSFPYEYIDTGYININIFEENPALFIPISMNIPNGSPCIDHTIRRIKEHFFKNTSFTDKTNWIKFMGQDVRGFRKSADLVCQNQKHNVYFYVYAYVGTNPLSYLGGAGHYSEVLKLFYPINPVWTTKLTDSDRVVQKKLLKLWTDFATTGDPTPDDTSNIDNVKWPVFCENKEYVEIGNELRVKSNPDYDIYQFWENAFRKCVLKITKYGPICGTIKNSRAANSSVRYYYFTGVPYARPPLGDLRFKEAQPPEPWYTPKDATKQGNVCTQITDLFMGNDVIGSEDCLTLEIAAPLNVSDSNCSGLPVMVWIHGGSFIFSSYQNTGSDYFMEKPVVIVSINYRLNVFGFLSTLNNDAPGNMGLKDQTAALIWIQENIEVFGGDPSKVTIFGGSAGGASVQFHLLSPRSRGLFHRAIRLFHRAISQSGVTLNTWAFQRYPKEMAFRLGRGLGIHTTNTAILVEKLRQVPADRLVKTGFNASIMGSYILFDEVPFIPSIEHRCPNAFFSDHAYEALRKGVFTKVPYMIGHVTEEGSFAYDCGAGHYSEVLKLFYPINPVWTTKLTDSDRVVQKKLLKLWTDFATTGDPTPDDTSNIDNVKWPVFCENKEYVEIGNELRVKSNPDYNTYQFWENAFRKCGRRPYNTY</sequence>
<dbReference type="PANTHER" id="PTHR43142">
    <property type="entry name" value="CARBOXYLIC ESTER HYDROLASE"/>
    <property type="match status" value="1"/>
</dbReference>
<dbReference type="PANTHER" id="PTHR43142:SF1">
    <property type="entry name" value="CARBOXYLIC ESTER HYDROLASE"/>
    <property type="match status" value="1"/>
</dbReference>
<feature type="region of interest" description="Disordered" evidence="6">
    <location>
        <begin position="1"/>
        <end position="21"/>
    </location>
</feature>
<evidence type="ECO:0000259" key="7">
    <source>
        <dbReference type="Pfam" id="PF00135"/>
    </source>
</evidence>
<keyword evidence="9" id="KW-1185">Reference proteome</keyword>
<evidence type="ECO:0000256" key="5">
    <source>
        <dbReference type="ARBA" id="ARBA00023180"/>
    </source>
</evidence>
<comment type="caution">
    <text evidence="8">The sequence shown here is derived from an EMBL/GenBank/DDBJ whole genome shotgun (WGS) entry which is preliminary data.</text>
</comment>
<dbReference type="PROSITE" id="PS00122">
    <property type="entry name" value="CARBOXYLESTERASE_B_1"/>
    <property type="match status" value="2"/>
</dbReference>
<keyword evidence="2" id="KW-0719">Serine esterase</keyword>
<evidence type="ECO:0000256" key="1">
    <source>
        <dbReference type="ARBA" id="ARBA00005964"/>
    </source>
</evidence>
<protein>
    <recommendedName>
        <fullName evidence="7">Carboxylesterase type B domain-containing protein</fullName>
    </recommendedName>
</protein>
<name>A0AAN7SL79_9COLE</name>
<reference evidence="9" key="1">
    <citation type="submission" date="2023-01" db="EMBL/GenBank/DDBJ databases">
        <title>Key to firefly adult light organ development and bioluminescence: homeobox transcription factors regulate luciferase expression and transportation to peroxisome.</title>
        <authorList>
            <person name="Fu X."/>
        </authorList>
    </citation>
    <scope>NUCLEOTIDE SEQUENCE [LARGE SCALE GENOMIC DNA]</scope>
</reference>
<keyword evidence="3" id="KW-0378">Hydrolase</keyword>
<dbReference type="EMBL" id="JARPUR010000001">
    <property type="protein sequence ID" value="KAK4887897.1"/>
    <property type="molecule type" value="Genomic_DNA"/>
</dbReference>
<accession>A0AAN7SL79</accession>
<comment type="similarity">
    <text evidence="1">Belongs to the type-B carboxylesterase/lipase family.</text>
</comment>
<gene>
    <name evidence="8" type="ORF">RN001_004168</name>
</gene>
<dbReference type="InterPro" id="IPR019826">
    <property type="entry name" value="Carboxylesterase_B_AS"/>
</dbReference>
<dbReference type="InterPro" id="IPR029058">
    <property type="entry name" value="AB_hydrolase_fold"/>
</dbReference>
<feature type="domain" description="Carboxylesterase type B" evidence="7">
    <location>
        <begin position="663"/>
        <end position="991"/>
    </location>
</feature>
<dbReference type="Proteomes" id="UP001353858">
    <property type="component" value="Unassembled WGS sequence"/>
</dbReference>
<keyword evidence="5" id="KW-0325">Glycoprotein</keyword>
<keyword evidence="4" id="KW-1015">Disulfide bond</keyword>
<evidence type="ECO:0000313" key="9">
    <source>
        <dbReference type="Proteomes" id="UP001353858"/>
    </source>
</evidence>
<organism evidence="8 9">
    <name type="scientific">Aquatica leii</name>
    <dbReference type="NCBI Taxonomy" id="1421715"/>
    <lineage>
        <taxon>Eukaryota</taxon>
        <taxon>Metazoa</taxon>
        <taxon>Ecdysozoa</taxon>
        <taxon>Arthropoda</taxon>
        <taxon>Hexapoda</taxon>
        <taxon>Insecta</taxon>
        <taxon>Pterygota</taxon>
        <taxon>Neoptera</taxon>
        <taxon>Endopterygota</taxon>
        <taxon>Coleoptera</taxon>
        <taxon>Polyphaga</taxon>
        <taxon>Elateriformia</taxon>
        <taxon>Elateroidea</taxon>
        <taxon>Lampyridae</taxon>
        <taxon>Luciolinae</taxon>
        <taxon>Aquatica</taxon>
    </lineage>
</organism>
<evidence type="ECO:0000256" key="3">
    <source>
        <dbReference type="ARBA" id="ARBA00022801"/>
    </source>
</evidence>
<dbReference type="GO" id="GO:0052689">
    <property type="term" value="F:carboxylic ester hydrolase activity"/>
    <property type="evidence" value="ECO:0007669"/>
    <property type="project" value="UniProtKB-KW"/>
</dbReference>
<proteinExistence type="inferred from homology"/>
<evidence type="ECO:0000256" key="4">
    <source>
        <dbReference type="ARBA" id="ARBA00023157"/>
    </source>
</evidence>